<proteinExistence type="predicted"/>
<dbReference type="InterPro" id="IPR050348">
    <property type="entry name" value="Protein-Tyr_Phosphatase"/>
</dbReference>
<keyword evidence="1" id="KW-1133">Transmembrane helix</keyword>
<keyword evidence="1" id="KW-0472">Membrane</keyword>
<keyword evidence="1" id="KW-0812">Transmembrane</keyword>
<dbReference type="SUPFAM" id="SSF52799">
    <property type="entry name" value="(Phosphotyrosine protein) phosphatases II"/>
    <property type="match status" value="1"/>
</dbReference>
<dbReference type="PRINTS" id="PR00700">
    <property type="entry name" value="PRTYPHPHTASE"/>
</dbReference>
<dbReference type="SMART" id="SM00194">
    <property type="entry name" value="PTPc"/>
    <property type="match status" value="1"/>
</dbReference>
<dbReference type="PROSITE" id="PS50056">
    <property type="entry name" value="TYR_PHOSPHATASE_2"/>
    <property type="match status" value="1"/>
</dbReference>
<dbReference type="Proteomes" id="UP000663881">
    <property type="component" value="Unassembled WGS sequence"/>
</dbReference>
<feature type="domain" description="Tyrosine specific protein phosphatases" evidence="3">
    <location>
        <begin position="95"/>
        <end position="149"/>
    </location>
</feature>
<dbReference type="PROSITE" id="PS50055">
    <property type="entry name" value="TYR_PHOSPHATASE_PTP"/>
    <property type="match status" value="1"/>
</dbReference>
<reference evidence="4" key="1">
    <citation type="submission" date="2021-02" db="EMBL/GenBank/DDBJ databases">
        <authorList>
            <person name="Nowell W R."/>
        </authorList>
    </citation>
    <scope>NUCLEOTIDE SEQUENCE</scope>
</reference>
<dbReference type="AlphaFoldDB" id="A0A820N8K5"/>
<evidence type="ECO:0000259" key="2">
    <source>
        <dbReference type="PROSITE" id="PS50055"/>
    </source>
</evidence>
<dbReference type="InterPro" id="IPR016130">
    <property type="entry name" value="Tyr_Pase_AS"/>
</dbReference>
<organism evidence="4 5">
    <name type="scientific">Adineta steineri</name>
    <dbReference type="NCBI Taxonomy" id="433720"/>
    <lineage>
        <taxon>Eukaryota</taxon>
        <taxon>Metazoa</taxon>
        <taxon>Spiralia</taxon>
        <taxon>Gnathifera</taxon>
        <taxon>Rotifera</taxon>
        <taxon>Eurotatoria</taxon>
        <taxon>Bdelloidea</taxon>
        <taxon>Adinetida</taxon>
        <taxon>Adinetidae</taxon>
        <taxon>Adineta</taxon>
    </lineage>
</organism>
<dbReference type="PANTHER" id="PTHR19134:SF540">
    <property type="entry name" value="TYROSINE-PROTEIN PHOSPHATASE 99A"/>
    <property type="match status" value="1"/>
</dbReference>
<name>A0A820N8K5_9BILA</name>
<dbReference type="EMBL" id="CAJOAY010025547">
    <property type="protein sequence ID" value="CAF4383939.1"/>
    <property type="molecule type" value="Genomic_DNA"/>
</dbReference>
<dbReference type="InterPro" id="IPR029021">
    <property type="entry name" value="Prot-tyrosine_phosphatase-like"/>
</dbReference>
<evidence type="ECO:0000259" key="3">
    <source>
        <dbReference type="PROSITE" id="PS50056"/>
    </source>
</evidence>
<dbReference type="SMART" id="SM00404">
    <property type="entry name" value="PTPc_motif"/>
    <property type="match status" value="1"/>
</dbReference>
<gene>
    <name evidence="4" type="ORF">OKA104_LOCUS50509</name>
</gene>
<comment type="caution">
    <text evidence="4">The sequence shown here is derived from an EMBL/GenBank/DDBJ whole genome shotgun (WGS) entry which is preliminary data.</text>
</comment>
<dbReference type="PANTHER" id="PTHR19134">
    <property type="entry name" value="RECEPTOR-TYPE TYROSINE-PROTEIN PHOSPHATASE"/>
    <property type="match status" value="1"/>
</dbReference>
<dbReference type="InterPro" id="IPR000242">
    <property type="entry name" value="PTP_cat"/>
</dbReference>
<feature type="transmembrane region" description="Helical" evidence="1">
    <location>
        <begin position="35"/>
        <end position="53"/>
    </location>
</feature>
<dbReference type="InterPro" id="IPR000387">
    <property type="entry name" value="Tyr_Pase_dom"/>
</dbReference>
<feature type="non-terminal residue" evidence="4">
    <location>
        <position position="149"/>
    </location>
</feature>
<sequence>MIWEKDVYVLVMITNIKESGRIKCDVYWPEEGTEMYGIIEVTLISVISLAYYVKRIFSIRCKMNGKFTDHEREVYQFHYTDWPDHGVPLFTLPVLSFIRRSSSYNPESGGPIVVHCSAGVGRTGTYIVIDTMLKTINEQESINIPSFLK</sequence>
<protein>
    <submittedName>
        <fullName evidence="4">Uncharacterized protein</fullName>
    </submittedName>
</protein>
<accession>A0A820N8K5</accession>
<dbReference type="GO" id="GO:0004725">
    <property type="term" value="F:protein tyrosine phosphatase activity"/>
    <property type="evidence" value="ECO:0007669"/>
    <property type="project" value="InterPro"/>
</dbReference>
<evidence type="ECO:0000313" key="4">
    <source>
        <dbReference type="EMBL" id="CAF4383939.1"/>
    </source>
</evidence>
<evidence type="ECO:0000313" key="5">
    <source>
        <dbReference type="Proteomes" id="UP000663881"/>
    </source>
</evidence>
<dbReference type="Pfam" id="PF00102">
    <property type="entry name" value="Y_phosphatase"/>
    <property type="match status" value="1"/>
</dbReference>
<evidence type="ECO:0000256" key="1">
    <source>
        <dbReference type="SAM" id="Phobius"/>
    </source>
</evidence>
<dbReference type="PROSITE" id="PS00383">
    <property type="entry name" value="TYR_PHOSPHATASE_1"/>
    <property type="match status" value="1"/>
</dbReference>
<dbReference type="Gene3D" id="3.90.190.10">
    <property type="entry name" value="Protein tyrosine phosphatase superfamily"/>
    <property type="match status" value="1"/>
</dbReference>
<dbReference type="InterPro" id="IPR003595">
    <property type="entry name" value="Tyr_Pase_cat"/>
</dbReference>
<feature type="domain" description="Tyrosine-protein phosphatase" evidence="2">
    <location>
        <begin position="1"/>
        <end position="149"/>
    </location>
</feature>